<dbReference type="PROSITE" id="PS00648">
    <property type="entry name" value="RIBONUCLEASE_P"/>
    <property type="match status" value="1"/>
</dbReference>
<dbReference type="PANTHER" id="PTHR33992:SF1">
    <property type="entry name" value="RIBONUCLEASE P PROTEIN COMPONENT"/>
    <property type="match status" value="1"/>
</dbReference>
<name>A0A6J6YF16_9ZZZZ</name>
<evidence type="ECO:0000313" key="7">
    <source>
        <dbReference type="EMBL" id="CAB4807055.1"/>
    </source>
</evidence>
<gene>
    <name evidence="7" type="ORF">UFOPK2996_01389</name>
</gene>
<dbReference type="Gene3D" id="3.30.230.10">
    <property type="match status" value="1"/>
</dbReference>
<dbReference type="Pfam" id="PF00825">
    <property type="entry name" value="Ribonuclease_P"/>
    <property type="match status" value="1"/>
</dbReference>
<dbReference type="GO" id="GO:0042781">
    <property type="term" value="F:3'-tRNA processing endoribonuclease activity"/>
    <property type="evidence" value="ECO:0007669"/>
    <property type="project" value="TreeGrafter"/>
</dbReference>
<dbReference type="EMBL" id="CAFAAH010000231">
    <property type="protein sequence ID" value="CAB4807055.1"/>
    <property type="molecule type" value="Genomic_DNA"/>
</dbReference>
<evidence type="ECO:0000256" key="3">
    <source>
        <dbReference type="ARBA" id="ARBA00022722"/>
    </source>
</evidence>
<dbReference type="SUPFAM" id="SSF54211">
    <property type="entry name" value="Ribosomal protein S5 domain 2-like"/>
    <property type="match status" value="1"/>
</dbReference>
<dbReference type="InterPro" id="IPR020539">
    <property type="entry name" value="RNase_P_CS"/>
</dbReference>
<keyword evidence="5" id="KW-0378">Hydrolase</keyword>
<dbReference type="InterPro" id="IPR000100">
    <property type="entry name" value="RNase_P"/>
</dbReference>
<keyword evidence="6" id="KW-0694">RNA-binding</keyword>
<accession>A0A6J6YF16</accession>
<dbReference type="PANTHER" id="PTHR33992">
    <property type="entry name" value="RIBONUCLEASE P PROTEIN COMPONENT"/>
    <property type="match status" value="1"/>
</dbReference>
<dbReference type="InterPro" id="IPR020568">
    <property type="entry name" value="Ribosomal_Su5_D2-typ_SF"/>
</dbReference>
<protein>
    <submittedName>
        <fullName evidence="7">Unannotated protein</fullName>
    </submittedName>
</protein>
<dbReference type="AlphaFoldDB" id="A0A6J6YF16"/>
<dbReference type="InterPro" id="IPR014721">
    <property type="entry name" value="Ribsml_uS5_D2-typ_fold_subgr"/>
</dbReference>
<reference evidence="7" key="1">
    <citation type="submission" date="2020-05" db="EMBL/GenBank/DDBJ databases">
        <authorList>
            <person name="Chiriac C."/>
            <person name="Salcher M."/>
            <person name="Ghai R."/>
            <person name="Kavagutti S V."/>
        </authorList>
    </citation>
    <scope>NUCLEOTIDE SEQUENCE</scope>
</reference>
<dbReference type="GO" id="GO:0004526">
    <property type="term" value="F:ribonuclease P activity"/>
    <property type="evidence" value="ECO:0007669"/>
    <property type="project" value="InterPro"/>
</dbReference>
<comment type="function">
    <text evidence="1">RNaseP catalyzes the removal of the 5'-leader sequence from pre-tRNA to produce the mature 5'-terminus. It can also cleave other RNA substrates such as 4.5S RNA. The protein component plays an auxiliary but essential role in vivo by binding to the 5'-leader sequence and broadening the substrate specificity of the ribozyme.</text>
</comment>
<proteinExistence type="predicted"/>
<organism evidence="7">
    <name type="scientific">freshwater metagenome</name>
    <dbReference type="NCBI Taxonomy" id="449393"/>
    <lineage>
        <taxon>unclassified sequences</taxon>
        <taxon>metagenomes</taxon>
        <taxon>ecological metagenomes</taxon>
    </lineage>
</organism>
<keyword evidence="4" id="KW-0255">Endonuclease</keyword>
<evidence type="ECO:0000256" key="2">
    <source>
        <dbReference type="ARBA" id="ARBA00022694"/>
    </source>
</evidence>
<dbReference type="GO" id="GO:0030677">
    <property type="term" value="C:ribonuclease P complex"/>
    <property type="evidence" value="ECO:0007669"/>
    <property type="project" value="TreeGrafter"/>
</dbReference>
<evidence type="ECO:0000256" key="6">
    <source>
        <dbReference type="ARBA" id="ARBA00022884"/>
    </source>
</evidence>
<dbReference type="GO" id="GO:0000049">
    <property type="term" value="F:tRNA binding"/>
    <property type="evidence" value="ECO:0007669"/>
    <property type="project" value="InterPro"/>
</dbReference>
<sequence length="83" mass="9226">MRRIGGPGESPPRVAYALGKRVGDAPTRNRLRRRLRAVVRELEKELVPGSAYLIAARPEAVRMSKTQIEVALTETFRGLRGEA</sequence>
<evidence type="ECO:0000256" key="4">
    <source>
        <dbReference type="ARBA" id="ARBA00022759"/>
    </source>
</evidence>
<evidence type="ECO:0000256" key="5">
    <source>
        <dbReference type="ARBA" id="ARBA00022801"/>
    </source>
</evidence>
<keyword evidence="3" id="KW-0540">Nuclease</keyword>
<evidence type="ECO:0000256" key="1">
    <source>
        <dbReference type="ARBA" id="ARBA00002663"/>
    </source>
</evidence>
<keyword evidence="2" id="KW-0819">tRNA processing</keyword>